<dbReference type="Pfam" id="PF17657">
    <property type="entry name" value="DNA_pol3_finger"/>
    <property type="match status" value="1"/>
</dbReference>
<evidence type="ECO:0000313" key="13">
    <source>
        <dbReference type="Proteomes" id="UP000031982"/>
    </source>
</evidence>
<keyword evidence="7" id="KW-0235">DNA replication</keyword>
<evidence type="ECO:0000259" key="11">
    <source>
        <dbReference type="SMART" id="SM00481"/>
    </source>
</evidence>
<dbReference type="NCBIfam" id="TIGR00594">
    <property type="entry name" value="polc"/>
    <property type="match status" value="1"/>
</dbReference>
<dbReference type="Gene3D" id="3.20.20.140">
    <property type="entry name" value="Metal-dependent hydrolases"/>
    <property type="match status" value="1"/>
</dbReference>
<protein>
    <recommendedName>
        <fullName evidence="4">DNA polymerase III subunit alpha</fullName>
        <ecNumber evidence="3">2.7.7.7</ecNumber>
    </recommendedName>
</protein>
<sequence length="1110" mass="124936">MFTHLQVQTGYSLLSSAIAIDRLTARAKELGYDALAITDRNVMYGAVPFYKSCLKAGIKPIIGLIADVESVLGEERSYPLVLLAKNNDGYHHLLKISSAIQTRAKTGIPIKWLKGYSSGLFAFTPGDEGEVEQLLINDPVRAKEAADLLQQQFDPGHFFLSVARHGRKDEEMVTEKMKELSGDLSIPLLVTNRVTYLHKEEAFAVRCLEAIRDGRKLADKEIDANDRSYFSSKEEMKELFADLPEALEQTVNIAGACEVEISFDRRMLPKYPLPEGRSASEYLKELCVNALEEAGLSEKPAYRDRLAYELETIKKMGFCDYFLIVWDFMKFAKDKHILTGPGRGSAAGSLVAYVLGITTVDPLEYGLLFERFLNPERVTMPDIDLDFPDHRRDEVIRYVANKYGTLHAAQIITFGTLSAKAVIRDVARVFGLTSQELEQLSRMIPSRPGLTLEQQYQDSVRFREWVHRTGEHESIYRTALTLEGLPRHTSTHAAGMVITEPPLTDLVAVQAGHDDVLLTQFPMGDLEELGLLKIDLLGLRNLSILERMIDSIYYVEGKRLTLQNIPLQNEKTFQLLAQGKTTGIFQLESAGMRNVLIKLQPNRFEDLVAVNALYRPGPMESIPLYIERKHGRQPVHYPHPDLKDILEPTYGVLIYQEQIMEIASKFAGFSLGEADLLRRAVSKKKKDVLDSERRHFVEGAIKNGYSKEAAEAIYQMIVQFANYGFNRSHAVAYSFIAYGMAYIKAHYPTIFMAALLSSAIGNEDKVRQYAAEAKGMGIALLPPSVNASHYPFKAEGDSIRFSLAAIKGIGAGVMKAITDAREKGPFADLFDFCLRVPVQIVNRKALEALLFAGAFDEFHEDRAVLLATLDIAIEHAQLIQPMEGAEEDFFPKPKYASTEPMSMEDKLQLEKEVLGFYLSAHPLERYEPLFKQEGAVFATELSPGSRGVSIGVFVNEVKVIRTKKGENMAFAHCSDSSGEIETVFFPAVYRKYSALLEKGSILYLAGDTEERSGRKQFIVKTAYTLKQVEERCAEREKILYIKIPEAPDEHLILEDIHRLIHRFQGETPVVLHYEKNRQTVRLHRRNSVKPAEPLLTELREIIGEENVVLK</sequence>
<evidence type="ECO:0000256" key="3">
    <source>
        <dbReference type="ARBA" id="ARBA00012417"/>
    </source>
</evidence>
<dbReference type="Gene3D" id="1.10.150.870">
    <property type="match status" value="1"/>
</dbReference>
<dbReference type="InterPro" id="IPR004365">
    <property type="entry name" value="NA-bd_OB_tRNA"/>
</dbReference>
<evidence type="ECO:0000256" key="8">
    <source>
        <dbReference type="ARBA" id="ARBA00022932"/>
    </source>
</evidence>
<name>A0ABR5AT18_BACBA</name>
<comment type="similarity">
    <text evidence="2">Belongs to the DNA polymerase type-C family. DnaE subfamily.</text>
</comment>
<dbReference type="Pfam" id="PF02811">
    <property type="entry name" value="PHP"/>
    <property type="match status" value="1"/>
</dbReference>
<dbReference type="InterPro" id="IPR011708">
    <property type="entry name" value="DNA_pol3_alpha_NTPase_dom"/>
</dbReference>
<dbReference type="SMART" id="SM00481">
    <property type="entry name" value="POLIIIAc"/>
    <property type="match status" value="1"/>
</dbReference>
<evidence type="ECO:0000256" key="10">
    <source>
        <dbReference type="ARBA" id="ARBA00049244"/>
    </source>
</evidence>
<dbReference type="NCBIfam" id="NF004226">
    <property type="entry name" value="PRK05673.1"/>
    <property type="match status" value="1"/>
</dbReference>
<dbReference type="PANTHER" id="PTHR32294">
    <property type="entry name" value="DNA POLYMERASE III SUBUNIT ALPHA"/>
    <property type="match status" value="1"/>
</dbReference>
<dbReference type="Proteomes" id="UP000031982">
    <property type="component" value="Unassembled WGS sequence"/>
</dbReference>
<evidence type="ECO:0000256" key="2">
    <source>
        <dbReference type="ARBA" id="ARBA00009496"/>
    </source>
</evidence>
<comment type="catalytic activity">
    <reaction evidence="10">
        <text>DNA(n) + a 2'-deoxyribonucleoside 5'-triphosphate = DNA(n+1) + diphosphate</text>
        <dbReference type="Rhea" id="RHEA:22508"/>
        <dbReference type="Rhea" id="RHEA-COMP:17339"/>
        <dbReference type="Rhea" id="RHEA-COMP:17340"/>
        <dbReference type="ChEBI" id="CHEBI:33019"/>
        <dbReference type="ChEBI" id="CHEBI:61560"/>
        <dbReference type="ChEBI" id="CHEBI:173112"/>
        <dbReference type="EC" id="2.7.7.7"/>
    </reaction>
</comment>
<evidence type="ECO:0000256" key="1">
    <source>
        <dbReference type="ARBA" id="ARBA00004496"/>
    </source>
</evidence>
<dbReference type="InterPro" id="IPR029460">
    <property type="entry name" value="DNAPol_HHH"/>
</dbReference>
<proteinExistence type="inferred from homology"/>
<evidence type="ECO:0000256" key="6">
    <source>
        <dbReference type="ARBA" id="ARBA00022695"/>
    </source>
</evidence>
<evidence type="ECO:0000313" key="12">
    <source>
        <dbReference type="EMBL" id="KIL77760.1"/>
    </source>
</evidence>
<keyword evidence="5" id="KW-0808">Transferase</keyword>
<accession>A0ABR5AT18</accession>
<dbReference type="PANTHER" id="PTHR32294:SF0">
    <property type="entry name" value="DNA POLYMERASE III SUBUNIT ALPHA"/>
    <property type="match status" value="1"/>
</dbReference>
<evidence type="ECO:0000256" key="5">
    <source>
        <dbReference type="ARBA" id="ARBA00022679"/>
    </source>
</evidence>
<dbReference type="InterPro" id="IPR004013">
    <property type="entry name" value="PHP_dom"/>
</dbReference>
<dbReference type="Pfam" id="PF07733">
    <property type="entry name" value="DNA_pol3_alpha"/>
    <property type="match status" value="1"/>
</dbReference>
<keyword evidence="8" id="KW-0239">DNA-directed DNA polymerase</keyword>
<dbReference type="InterPro" id="IPR004805">
    <property type="entry name" value="DnaE2/DnaE/PolC"/>
</dbReference>
<dbReference type="SUPFAM" id="SSF160975">
    <property type="entry name" value="AF1531-like"/>
    <property type="match status" value="1"/>
</dbReference>
<dbReference type="InterPro" id="IPR016195">
    <property type="entry name" value="Pol/histidinol_Pase-like"/>
</dbReference>
<evidence type="ECO:0000256" key="7">
    <source>
        <dbReference type="ARBA" id="ARBA00022705"/>
    </source>
</evidence>
<dbReference type="Pfam" id="PF01336">
    <property type="entry name" value="tRNA_anti-codon"/>
    <property type="match status" value="1"/>
</dbReference>
<dbReference type="InterPro" id="IPR041931">
    <property type="entry name" value="DNA_pol3_alpha_thumb_dom"/>
</dbReference>
<dbReference type="RefSeq" id="WP_370670948.1">
    <property type="nucleotide sequence ID" value="NZ_JARTHD010000009.1"/>
</dbReference>
<comment type="caution">
    <text evidence="12">The sequence shown here is derived from an EMBL/GenBank/DDBJ whole genome shotgun (WGS) entry which is preliminary data.</text>
</comment>
<dbReference type="EC" id="2.7.7.7" evidence="3"/>
<dbReference type="Pfam" id="PF14579">
    <property type="entry name" value="HHH_6"/>
    <property type="match status" value="1"/>
</dbReference>
<keyword evidence="6" id="KW-0548">Nucleotidyltransferase</keyword>
<dbReference type="Gene3D" id="1.10.10.1600">
    <property type="entry name" value="Bacterial DNA polymerase III alpha subunit, thumb domain"/>
    <property type="match status" value="1"/>
</dbReference>
<feature type="domain" description="Polymerase/histidinol phosphatase N-terminal" evidence="11">
    <location>
        <begin position="3"/>
        <end position="70"/>
    </location>
</feature>
<dbReference type="SUPFAM" id="SSF89550">
    <property type="entry name" value="PHP domain-like"/>
    <property type="match status" value="1"/>
</dbReference>
<dbReference type="EMBL" id="JXLP01000012">
    <property type="protein sequence ID" value="KIL77760.1"/>
    <property type="molecule type" value="Genomic_DNA"/>
</dbReference>
<organism evidence="12 13">
    <name type="scientific">Bacillus badius</name>
    <dbReference type="NCBI Taxonomy" id="1455"/>
    <lineage>
        <taxon>Bacteria</taxon>
        <taxon>Bacillati</taxon>
        <taxon>Bacillota</taxon>
        <taxon>Bacilli</taxon>
        <taxon>Bacillales</taxon>
        <taxon>Bacillaceae</taxon>
        <taxon>Pseudobacillus</taxon>
    </lineage>
</organism>
<keyword evidence="13" id="KW-1185">Reference proteome</keyword>
<dbReference type="InterPro" id="IPR040982">
    <property type="entry name" value="DNA_pol3_finger"/>
</dbReference>
<reference evidence="12 13" key="1">
    <citation type="submission" date="2015-01" db="EMBL/GenBank/DDBJ databases">
        <title>Genome Assembly of Bacillus badius MTCC 1458.</title>
        <authorList>
            <person name="Verma A."/>
            <person name="Khatri I."/>
            <person name="Mual P."/>
            <person name="Subramanian S."/>
            <person name="Krishnamurthi S."/>
        </authorList>
    </citation>
    <scope>NUCLEOTIDE SEQUENCE [LARGE SCALE GENOMIC DNA]</scope>
    <source>
        <strain evidence="12 13">MTCC 1458</strain>
    </source>
</reference>
<comment type="subcellular location">
    <subcellularLocation>
        <location evidence="1">Cytoplasm</location>
    </subcellularLocation>
</comment>
<dbReference type="InterPro" id="IPR003141">
    <property type="entry name" value="Pol/His_phosphatase_N"/>
</dbReference>
<gene>
    <name evidence="12" type="ORF">SD77_1089</name>
</gene>
<evidence type="ECO:0000256" key="9">
    <source>
        <dbReference type="ARBA" id="ARBA00025611"/>
    </source>
</evidence>
<dbReference type="CDD" id="cd04485">
    <property type="entry name" value="DnaE_OBF"/>
    <property type="match status" value="1"/>
</dbReference>
<evidence type="ECO:0000256" key="4">
    <source>
        <dbReference type="ARBA" id="ARBA00019114"/>
    </source>
</evidence>
<comment type="function">
    <text evidence="9">DNA polymerase III is a complex, multichain enzyme responsible for most of the replicative synthesis in bacteria. This DNA polymerase also exhibits 3' to 5' exonuclease activity. The alpha chain is the DNA polymerase.</text>
</comment>